<dbReference type="OrthoDB" id="6156827at2759"/>
<dbReference type="Proteomes" id="UP000596742">
    <property type="component" value="Unassembled WGS sequence"/>
</dbReference>
<protein>
    <recommendedName>
        <fullName evidence="3">Reverse transcriptase domain-containing protein</fullName>
    </recommendedName>
</protein>
<organism evidence="1 2">
    <name type="scientific">Mytilus galloprovincialis</name>
    <name type="common">Mediterranean mussel</name>
    <dbReference type="NCBI Taxonomy" id="29158"/>
    <lineage>
        <taxon>Eukaryota</taxon>
        <taxon>Metazoa</taxon>
        <taxon>Spiralia</taxon>
        <taxon>Lophotrochozoa</taxon>
        <taxon>Mollusca</taxon>
        <taxon>Bivalvia</taxon>
        <taxon>Autobranchia</taxon>
        <taxon>Pteriomorphia</taxon>
        <taxon>Mytilida</taxon>
        <taxon>Mytiloidea</taxon>
        <taxon>Mytilidae</taxon>
        <taxon>Mytilinae</taxon>
        <taxon>Mytilus</taxon>
    </lineage>
</organism>
<dbReference type="PANTHER" id="PTHR19446">
    <property type="entry name" value="REVERSE TRANSCRIPTASES"/>
    <property type="match status" value="1"/>
</dbReference>
<keyword evidence="2" id="KW-1185">Reference proteome</keyword>
<evidence type="ECO:0000313" key="2">
    <source>
        <dbReference type="Proteomes" id="UP000596742"/>
    </source>
</evidence>
<dbReference type="AlphaFoldDB" id="A0A8B6G0R9"/>
<gene>
    <name evidence="1" type="ORF">MGAL_10B024381</name>
</gene>
<dbReference type="EMBL" id="UYJE01007689">
    <property type="protein sequence ID" value="VDI57091.1"/>
    <property type="molecule type" value="Genomic_DNA"/>
</dbReference>
<name>A0A8B6G0R9_MYTGA</name>
<evidence type="ECO:0008006" key="3">
    <source>
        <dbReference type="Google" id="ProtNLM"/>
    </source>
</evidence>
<proteinExistence type="predicted"/>
<sequence>MQCNDINSNLMDGEESQFFKWNKEFRDLCYNALLVNADDLSSTIANMDIASQDGMDLCINNFTQCLTNVTAPFFKQMPKVKAKLKRNSQNQRVTTDKPWKKNQRKCDLNITDFFEYFKELVSSAPNSNKRPEVINNECVFDELDADITADEIIKAIYELKMDKSHGPDCLLNEFFIEYKDFIIPHLCTIFNAVLISGYFPSSWSDAILVPIFKSGDANDAANYRGISLVKQSR</sequence>
<evidence type="ECO:0000313" key="1">
    <source>
        <dbReference type="EMBL" id="VDI57091.1"/>
    </source>
</evidence>
<comment type="caution">
    <text evidence="1">The sequence shown here is derived from an EMBL/GenBank/DDBJ whole genome shotgun (WGS) entry which is preliminary data.</text>
</comment>
<accession>A0A8B6G0R9</accession>
<reference evidence="1" key="1">
    <citation type="submission" date="2018-11" db="EMBL/GenBank/DDBJ databases">
        <authorList>
            <person name="Alioto T."/>
            <person name="Alioto T."/>
        </authorList>
    </citation>
    <scope>NUCLEOTIDE SEQUENCE</scope>
</reference>